<evidence type="ECO:0000256" key="1">
    <source>
        <dbReference type="SAM" id="Phobius"/>
    </source>
</evidence>
<dbReference type="PANTHER" id="PTHR46000">
    <property type="entry name" value="SEVEN TM RECEPTOR-RELATED"/>
    <property type="match status" value="1"/>
</dbReference>
<keyword evidence="1" id="KW-0812">Transmembrane</keyword>
<dbReference type="AlphaFoldDB" id="A0A1I7U5C2"/>
<dbReference type="PANTHER" id="PTHR46000:SF11">
    <property type="entry name" value="SEVEN TM RECEPTOR"/>
    <property type="match status" value="1"/>
</dbReference>
<feature type="transmembrane region" description="Helical" evidence="1">
    <location>
        <begin position="28"/>
        <end position="56"/>
    </location>
</feature>
<dbReference type="WBParaSite" id="Csp11.Scaffold629.g15015.t1">
    <property type="protein sequence ID" value="Csp11.Scaffold629.g15015.t1"/>
    <property type="gene ID" value="Csp11.Scaffold629.g15015"/>
</dbReference>
<dbReference type="Pfam" id="PF10326">
    <property type="entry name" value="7TM_GPCR_Str"/>
    <property type="match status" value="1"/>
</dbReference>
<dbReference type="Proteomes" id="UP000095282">
    <property type="component" value="Unplaced"/>
</dbReference>
<dbReference type="STRING" id="1561998.A0A1I7U5C2"/>
<dbReference type="SUPFAM" id="SSF81321">
    <property type="entry name" value="Family A G protein-coupled receptor-like"/>
    <property type="match status" value="1"/>
</dbReference>
<dbReference type="InterPro" id="IPR019428">
    <property type="entry name" value="7TM_GPCR_serpentine_rcpt_Str"/>
</dbReference>
<accession>A0A1I7U5C2</accession>
<feature type="transmembrane region" description="Helical" evidence="1">
    <location>
        <begin position="114"/>
        <end position="135"/>
    </location>
</feature>
<dbReference type="eggNOG" id="ENOG502RVRW">
    <property type="taxonomic scope" value="Eukaryota"/>
</dbReference>
<reference evidence="3" key="1">
    <citation type="submission" date="2016-11" db="UniProtKB">
        <authorList>
            <consortium name="WormBaseParasite"/>
        </authorList>
    </citation>
    <scope>IDENTIFICATION</scope>
</reference>
<proteinExistence type="predicted"/>
<protein>
    <submittedName>
        <fullName evidence="3">Seven TM Receptor</fullName>
    </submittedName>
</protein>
<name>A0A1I7U5C2_9PELO</name>
<keyword evidence="2" id="KW-1185">Reference proteome</keyword>
<feature type="transmembrane region" description="Helical" evidence="1">
    <location>
        <begin position="77"/>
        <end position="102"/>
    </location>
</feature>
<sequence length="153" mass="17763">MLERYKIDISEISAMTLVAYDKNGAVRWFNISCTINMTFIMQVQYSVIIYCTVFMYREMDKKIQMLSSSLRTLHKQFFKTLILQISTPTVTLFSPVLFIMFIPFLNIQTDLPTGISNSAIAIYPAMDACIVMYVVKDYRKAMKSNELTFSIRK</sequence>
<keyword evidence="1" id="KW-1133">Transmembrane helix</keyword>
<keyword evidence="1" id="KW-0472">Membrane</keyword>
<evidence type="ECO:0000313" key="2">
    <source>
        <dbReference type="Proteomes" id="UP000095282"/>
    </source>
</evidence>
<organism evidence="2 3">
    <name type="scientific">Caenorhabditis tropicalis</name>
    <dbReference type="NCBI Taxonomy" id="1561998"/>
    <lineage>
        <taxon>Eukaryota</taxon>
        <taxon>Metazoa</taxon>
        <taxon>Ecdysozoa</taxon>
        <taxon>Nematoda</taxon>
        <taxon>Chromadorea</taxon>
        <taxon>Rhabditida</taxon>
        <taxon>Rhabditina</taxon>
        <taxon>Rhabditomorpha</taxon>
        <taxon>Rhabditoidea</taxon>
        <taxon>Rhabditidae</taxon>
        <taxon>Peloderinae</taxon>
        <taxon>Caenorhabditis</taxon>
    </lineage>
</organism>
<evidence type="ECO:0000313" key="3">
    <source>
        <dbReference type="WBParaSite" id="Csp11.Scaffold629.g15015.t1"/>
    </source>
</evidence>